<feature type="compositionally biased region" description="Polar residues" evidence="7">
    <location>
        <begin position="915"/>
        <end position="926"/>
    </location>
</feature>
<dbReference type="InterPro" id="IPR050538">
    <property type="entry name" value="MAP_kinase_kinase_kinase"/>
</dbReference>
<dbReference type="GO" id="GO:0000196">
    <property type="term" value="P:cell integrity MAPK cascade"/>
    <property type="evidence" value="ECO:0007669"/>
    <property type="project" value="UniProtKB-ARBA"/>
</dbReference>
<dbReference type="OrthoDB" id="266718at2759"/>
<feature type="compositionally biased region" description="Polar residues" evidence="7">
    <location>
        <begin position="278"/>
        <end position="287"/>
    </location>
</feature>
<feature type="compositionally biased region" description="Pro residues" evidence="7">
    <location>
        <begin position="986"/>
        <end position="998"/>
    </location>
</feature>
<reference evidence="9" key="1">
    <citation type="journal article" date="2014" name="Genome Announc.">
        <title>Draft genome sequence of Rhodosporidium toruloides CECT1137, an oleaginous yeast of biotechnological interest.</title>
        <authorList>
            <person name="Morin N."/>
            <person name="Calcas X."/>
            <person name="Devillers H."/>
            <person name="Durrens P."/>
            <person name="Sherman D.J."/>
            <person name="Nicaud J.-M."/>
            <person name="Neuveglise C."/>
        </authorList>
    </citation>
    <scope>NUCLEOTIDE SEQUENCE</scope>
    <source>
        <strain evidence="9">CECT1137</strain>
    </source>
</reference>
<feature type="compositionally biased region" description="Acidic residues" evidence="7">
    <location>
        <begin position="866"/>
        <end position="875"/>
    </location>
</feature>
<evidence type="ECO:0000256" key="1">
    <source>
        <dbReference type="ARBA" id="ARBA00006529"/>
    </source>
</evidence>
<evidence type="ECO:0000256" key="4">
    <source>
        <dbReference type="ARBA" id="ARBA00022777"/>
    </source>
</evidence>
<feature type="compositionally biased region" description="Polar residues" evidence="7">
    <location>
        <begin position="726"/>
        <end position="742"/>
    </location>
</feature>
<feature type="binding site" evidence="6">
    <location>
        <position position="1315"/>
    </location>
    <ligand>
        <name>ATP</name>
        <dbReference type="ChEBI" id="CHEBI:30616"/>
    </ligand>
</feature>
<dbReference type="PROSITE" id="PS00108">
    <property type="entry name" value="PROTEIN_KINASE_ST"/>
    <property type="match status" value="1"/>
</dbReference>
<evidence type="ECO:0000256" key="2">
    <source>
        <dbReference type="ARBA" id="ARBA00022679"/>
    </source>
</evidence>
<dbReference type="EMBL" id="LK052937">
    <property type="protein sequence ID" value="CDR37101.1"/>
    <property type="molecule type" value="Genomic_DNA"/>
</dbReference>
<feature type="compositionally biased region" description="Low complexity" evidence="7">
    <location>
        <begin position="22"/>
        <end position="37"/>
    </location>
</feature>
<dbReference type="PANTHER" id="PTHR48016:SF48">
    <property type="entry name" value="SERINE_THREONINE-PROTEIN KINASE BCK1_SLK1_SSP31"/>
    <property type="match status" value="1"/>
</dbReference>
<feature type="compositionally biased region" description="Low complexity" evidence="7">
    <location>
        <begin position="927"/>
        <end position="938"/>
    </location>
</feature>
<feature type="compositionally biased region" description="Polar residues" evidence="7">
    <location>
        <begin position="391"/>
        <end position="435"/>
    </location>
</feature>
<feature type="compositionally biased region" description="Low complexity" evidence="7">
    <location>
        <begin position="558"/>
        <end position="571"/>
    </location>
</feature>
<keyword evidence="4" id="KW-0418">Kinase</keyword>
<gene>
    <name evidence="9" type="ORF">RHTO0S_02e10792g</name>
</gene>
<feature type="compositionally biased region" description="Low complexity" evidence="7">
    <location>
        <begin position="824"/>
        <end position="841"/>
    </location>
</feature>
<feature type="compositionally biased region" description="Polar residues" evidence="7">
    <location>
        <begin position="468"/>
        <end position="482"/>
    </location>
</feature>
<dbReference type="FunFam" id="3.30.200.20:FF:000387">
    <property type="entry name" value="Serine/threonine-protein kinase STE11"/>
    <property type="match status" value="1"/>
</dbReference>
<feature type="compositionally biased region" description="Pro residues" evidence="7">
    <location>
        <begin position="586"/>
        <end position="607"/>
    </location>
</feature>
<feature type="domain" description="Protein kinase" evidence="8">
    <location>
        <begin position="1286"/>
        <end position="1553"/>
    </location>
</feature>
<feature type="compositionally biased region" description="Low complexity" evidence="7">
    <location>
        <begin position="455"/>
        <end position="467"/>
    </location>
</feature>
<comment type="similarity">
    <text evidence="1">Belongs to the protein kinase superfamily. STE Ser/Thr protein kinase family. MAP kinase kinase kinase subfamily.</text>
</comment>
<evidence type="ECO:0000256" key="7">
    <source>
        <dbReference type="SAM" id="MobiDB-lite"/>
    </source>
</evidence>
<dbReference type="PROSITE" id="PS50011">
    <property type="entry name" value="PROTEIN_KINASE_DOM"/>
    <property type="match status" value="1"/>
</dbReference>
<dbReference type="InterPro" id="IPR008271">
    <property type="entry name" value="Ser/Thr_kinase_AS"/>
</dbReference>
<dbReference type="InterPro" id="IPR011009">
    <property type="entry name" value="Kinase-like_dom_sf"/>
</dbReference>
<dbReference type="Pfam" id="PF00069">
    <property type="entry name" value="Pkinase"/>
    <property type="match status" value="1"/>
</dbReference>
<evidence type="ECO:0000256" key="5">
    <source>
        <dbReference type="ARBA" id="ARBA00022840"/>
    </source>
</evidence>
<feature type="compositionally biased region" description="Low complexity" evidence="7">
    <location>
        <begin position="903"/>
        <end position="913"/>
    </location>
</feature>
<organism evidence="9">
    <name type="scientific">Rhodotorula toruloides</name>
    <name type="common">Yeast</name>
    <name type="synonym">Rhodosporidium toruloides</name>
    <dbReference type="NCBI Taxonomy" id="5286"/>
    <lineage>
        <taxon>Eukaryota</taxon>
        <taxon>Fungi</taxon>
        <taxon>Dikarya</taxon>
        <taxon>Basidiomycota</taxon>
        <taxon>Pucciniomycotina</taxon>
        <taxon>Microbotryomycetes</taxon>
        <taxon>Sporidiobolales</taxon>
        <taxon>Sporidiobolaceae</taxon>
        <taxon>Rhodotorula</taxon>
    </lineage>
</organism>
<evidence type="ECO:0000259" key="8">
    <source>
        <dbReference type="PROSITE" id="PS50011"/>
    </source>
</evidence>
<protein>
    <submittedName>
        <fullName evidence="9">RHTO0S02e10792g1_1</fullName>
    </submittedName>
</protein>
<feature type="compositionally biased region" description="Low complexity" evidence="7">
    <location>
        <begin position="333"/>
        <end position="346"/>
    </location>
</feature>
<accession>A0A061AQU7</accession>
<evidence type="ECO:0000256" key="6">
    <source>
        <dbReference type="PROSITE-ProRule" id="PRU10141"/>
    </source>
</evidence>
<evidence type="ECO:0000256" key="3">
    <source>
        <dbReference type="ARBA" id="ARBA00022741"/>
    </source>
</evidence>
<dbReference type="GO" id="GO:0004709">
    <property type="term" value="F:MAP kinase kinase kinase activity"/>
    <property type="evidence" value="ECO:0007669"/>
    <property type="project" value="UniProtKB-ARBA"/>
</dbReference>
<dbReference type="InterPro" id="IPR017441">
    <property type="entry name" value="Protein_kinase_ATP_BS"/>
</dbReference>
<feature type="compositionally biased region" description="Low complexity" evidence="7">
    <location>
        <begin position="1028"/>
        <end position="1045"/>
    </location>
</feature>
<feature type="compositionally biased region" description="Basic and acidic residues" evidence="7">
    <location>
        <begin position="288"/>
        <end position="300"/>
    </location>
</feature>
<name>A0A061AQU7_RHOTO</name>
<dbReference type="SUPFAM" id="SSF56112">
    <property type="entry name" value="Protein kinase-like (PK-like)"/>
    <property type="match status" value="1"/>
</dbReference>
<feature type="compositionally biased region" description="Low complexity" evidence="7">
    <location>
        <begin position="122"/>
        <end position="134"/>
    </location>
</feature>
<dbReference type="PROSITE" id="PS00107">
    <property type="entry name" value="PROTEIN_KINASE_ATP"/>
    <property type="match status" value="1"/>
</dbReference>
<feature type="compositionally biased region" description="Pro residues" evidence="7">
    <location>
        <begin position="10"/>
        <end position="21"/>
    </location>
</feature>
<dbReference type="InterPro" id="IPR000719">
    <property type="entry name" value="Prot_kinase_dom"/>
</dbReference>
<feature type="region of interest" description="Disordered" evidence="7">
    <location>
        <begin position="227"/>
        <end position="1114"/>
    </location>
</feature>
<feature type="compositionally biased region" description="Polar residues" evidence="7">
    <location>
        <begin position="954"/>
        <end position="974"/>
    </location>
</feature>
<keyword evidence="5 6" id="KW-0067">ATP-binding</keyword>
<feature type="compositionally biased region" description="Low complexity" evidence="7">
    <location>
        <begin position="46"/>
        <end position="61"/>
    </location>
</feature>
<dbReference type="GO" id="GO:0005524">
    <property type="term" value="F:ATP binding"/>
    <property type="evidence" value="ECO:0007669"/>
    <property type="project" value="UniProtKB-UniRule"/>
</dbReference>
<feature type="compositionally biased region" description="Polar residues" evidence="7">
    <location>
        <begin position="68"/>
        <end position="78"/>
    </location>
</feature>
<feature type="compositionally biased region" description="Low complexity" evidence="7">
    <location>
        <begin position="763"/>
        <end position="777"/>
    </location>
</feature>
<feature type="compositionally biased region" description="Polar residues" evidence="7">
    <location>
        <begin position="509"/>
        <end position="543"/>
    </location>
</feature>
<feature type="region of interest" description="Disordered" evidence="7">
    <location>
        <begin position="1"/>
        <end position="142"/>
    </location>
</feature>
<feature type="compositionally biased region" description="Pro residues" evidence="7">
    <location>
        <begin position="1063"/>
        <end position="1089"/>
    </location>
</feature>
<dbReference type="SMART" id="SM00220">
    <property type="entry name" value="S_TKc"/>
    <property type="match status" value="1"/>
</dbReference>
<feature type="region of interest" description="Disordered" evidence="7">
    <location>
        <begin position="1166"/>
        <end position="1205"/>
    </location>
</feature>
<feature type="compositionally biased region" description="Pro residues" evidence="7">
    <location>
        <begin position="491"/>
        <end position="502"/>
    </location>
</feature>
<dbReference type="PANTHER" id="PTHR48016">
    <property type="entry name" value="MAP KINASE KINASE KINASE SSK2-RELATED-RELATED"/>
    <property type="match status" value="1"/>
</dbReference>
<feature type="compositionally biased region" description="Pro residues" evidence="7">
    <location>
        <begin position="547"/>
        <end position="557"/>
    </location>
</feature>
<feature type="compositionally biased region" description="Polar residues" evidence="7">
    <location>
        <begin position="1173"/>
        <end position="1186"/>
    </location>
</feature>
<sequence length="1587" mass="169226">MQQHYEGYRSPPPGMPPPPSVSSPAHSSSSTAPSYPAVRPLPQHPPLNASARPSSSSSFMQPPYPGQFSPQSPPTSVFSRRDGSIEYLPPQHEQRYASTASSHHNAPSPPPQSAHSPHPHDAYSSPSFSSFSPRPRSPLPQGTIITATADLESLVVVPLSSLPSVEAIKDVIMSRLHIADEDMPRQAFYLTQIGAGEGRRVGDDELWEAVRASAKGRGGQVTVFVKEVAPRRTRSRSGSHAEDVRSAAEYAGGARRERDSTGGGSSPVSAASLHRQKSPSTSSGTSAERNEAMSRPEYGRSQRSPSQVMDEFGGMPSPGLNGERPGWTASTWSHSTRQVSTSSESSARLVASPQSGISLSPPVGRSEPGPRARSGSTTKTSPEDYFHLSPRLSSGPTASPSPLSTPHFSPNPSSAYQPYFPSSPQPLQHVGSSQVVMGPSGPIRRLPPQPQEARSQTVPTVQVTSTSWMHSTSAPAPVSQASMAAARPVVSPLPPRPLPPTDPRASLPQYGSQPYKNLPLPSSQSPYHNLSLQGQFSQVVHLSQPQRPVPPVNPNLPPRAATLAAPPQAQRMVSKSADNLRGTFASPPPIASPPYPGSGFRPPPGPTGHPGAAGSQPVRPPYSQVASLHSSSMSPPPASPNPNLASAFYSAPVQARHQAAARASPYASPAPPVVPPRPHVDQTRSQPAGVGAGGQRPATMYDLATGVSDLRVGESAHRRRSETSEYEVQSGSSTRRLSSEGSAASPPRRDLPLSLQAGVRQDSVMSPTSRPSTSSVPAVQQTSPRSARWPSPVPSAPPFQDDDGAYDGIADADRRPVRTEAMGSAISRDTSSASSARSSTTGPFTPASDAPPASVSTPSKPKLVDEFGDPLDEETSTWFPVNQPALVKPAEATLAHPPPSAPPTQTTTAVPAPSSYGSSSPMRRQNSAPGSATSASGSVTGGGDKRDSVPDAQDWTQTILSRFGASATTSTENGTLVPAGETGTLRPPPSSAAAPQPPKLLDEFGDELEDSSTFFPGHGPSSTPVPPSSSSTSTTLSRNSSLTNRPSLRLQIDRRAPTAVSPQPVPPPPPASKPSDPSPPPSSSRPSEPPSAGRRSEGSSGGGGFGRRFQHPRLDEIVCLPTSPFARRNSFAAREQDEKDWAFRPPVETVLENLDVFFPEHDLDKPVFDLPTSGPSTPSTNASSPVREQAGPPPSANSSGSRRGGAAALGYRKSIRVVAQDRKRMLQKAGRNVASAASGLASNLLRRKSTKLFGARIEEVTSAQMKQISNIKEISDEDPENFSYKWIKGDLIGRGTYGHVYIALSVTTGETIAVKQVEMPRTYSDKEDQRTKGMISSLKAEIELLKDLDHPNIVLYLGMEQTPEFLSIFLEYVPGGSIGRIIRTHGKFEEDVIKFFTLQILDGLEYLHGLGILHRDMKADNILIDQDGMCKISDFGTSKKSGDIYQNNENMSMQGSIFWMAPEVIHNNKQGYSAKADIWSLGCICIEMLAGSRPWEGEGFMGAMFKLGAERMRPPLPPDVNLSEYADQFVSDCLQIEPERRPKASEAKHHPFLTTLDPHWSFTQSSLYQIMTAEEERRRAPNTPSAS</sequence>
<dbReference type="FunFam" id="1.10.510.10:FF:000182">
    <property type="entry name" value="MAP kinase kinase kinase mkh1"/>
    <property type="match status" value="1"/>
</dbReference>
<evidence type="ECO:0000313" key="9">
    <source>
        <dbReference type="EMBL" id="CDR37101.1"/>
    </source>
</evidence>
<proteinExistence type="inferred from homology"/>
<feature type="compositionally biased region" description="Low complexity" evidence="7">
    <location>
        <begin position="97"/>
        <end position="106"/>
    </location>
</feature>
<keyword evidence="2" id="KW-0808">Transferase</keyword>
<feature type="compositionally biased region" description="Low complexity" evidence="7">
    <location>
        <begin position="641"/>
        <end position="667"/>
    </location>
</feature>
<dbReference type="Gene3D" id="1.10.510.10">
    <property type="entry name" value="Transferase(Phosphotransferase) domain 1"/>
    <property type="match status" value="1"/>
</dbReference>
<keyword evidence="3 6" id="KW-0547">Nucleotide-binding</keyword>
<feature type="compositionally biased region" description="Low complexity" evidence="7">
    <location>
        <begin position="1196"/>
        <end position="1205"/>
    </location>
</feature>
<feature type="compositionally biased region" description="Pro residues" evidence="7">
    <location>
        <begin position="668"/>
        <end position="677"/>
    </location>
</feature>